<dbReference type="EMBL" id="JAHHHD010000032">
    <property type="protein sequence ID" value="MBW4661198.1"/>
    <property type="molecule type" value="Genomic_DNA"/>
</dbReference>
<comment type="caution">
    <text evidence="1">The sequence shown here is derived from an EMBL/GenBank/DDBJ whole genome shotgun (WGS) entry which is preliminary data.</text>
</comment>
<gene>
    <name evidence="1" type="ORF">KME15_21180</name>
</gene>
<feature type="non-terminal residue" evidence="1">
    <location>
        <position position="1"/>
    </location>
</feature>
<sequence length="67" mass="7639">AVFQRRGALFKSCFLVFVARGARHKTLVCDHTETRILHLYMARTVHRHGFQGREAPLKPGKGDSCKM</sequence>
<evidence type="ECO:0000313" key="2">
    <source>
        <dbReference type="Proteomes" id="UP000757435"/>
    </source>
</evidence>
<proteinExistence type="predicted"/>
<reference evidence="1" key="1">
    <citation type="submission" date="2021-05" db="EMBL/GenBank/DDBJ databases">
        <authorList>
            <person name="Pietrasiak N."/>
            <person name="Ward R."/>
            <person name="Stajich J.E."/>
            <person name="Kurbessoian T."/>
        </authorList>
    </citation>
    <scope>NUCLEOTIDE SEQUENCE</scope>
    <source>
        <strain evidence="1">UHER 2000/2452</strain>
    </source>
</reference>
<name>A0A951QED8_9CYAN</name>
<protein>
    <submittedName>
        <fullName evidence="1">Uncharacterized protein</fullName>
    </submittedName>
</protein>
<evidence type="ECO:0000313" key="1">
    <source>
        <dbReference type="EMBL" id="MBW4661198.1"/>
    </source>
</evidence>
<organism evidence="1 2">
    <name type="scientific">Drouetiella hepatica Uher 2000/2452</name>
    <dbReference type="NCBI Taxonomy" id="904376"/>
    <lineage>
        <taxon>Bacteria</taxon>
        <taxon>Bacillati</taxon>
        <taxon>Cyanobacteriota</taxon>
        <taxon>Cyanophyceae</taxon>
        <taxon>Oculatellales</taxon>
        <taxon>Oculatellaceae</taxon>
        <taxon>Drouetiella</taxon>
    </lineage>
</organism>
<dbReference type="Proteomes" id="UP000757435">
    <property type="component" value="Unassembled WGS sequence"/>
</dbReference>
<dbReference type="AlphaFoldDB" id="A0A951QED8"/>
<accession>A0A951QED8</accession>
<reference evidence="1" key="2">
    <citation type="journal article" date="2022" name="Microbiol. Resour. Announc.">
        <title>Metagenome Sequencing to Explore Phylogenomics of Terrestrial Cyanobacteria.</title>
        <authorList>
            <person name="Ward R.D."/>
            <person name="Stajich J.E."/>
            <person name="Johansen J.R."/>
            <person name="Huntemann M."/>
            <person name="Clum A."/>
            <person name="Foster B."/>
            <person name="Foster B."/>
            <person name="Roux S."/>
            <person name="Palaniappan K."/>
            <person name="Varghese N."/>
            <person name="Mukherjee S."/>
            <person name="Reddy T.B.K."/>
            <person name="Daum C."/>
            <person name="Copeland A."/>
            <person name="Chen I.A."/>
            <person name="Ivanova N.N."/>
            <person name="Kyrpides N.C."/>
            <person name="Shapiro N."/>
            <person name="Eloe-Fadrosh E.A."/>
            <person name="Pietrasiak N."/>
        </authorList>
    </citation>
    <scope>NUCLEOTIDE SEQUENCE</scope>
    <source>
        <strain evidence="1">UHER 2000/2452</strain>
    </source>
</reference>